<reference evidence="2 3" key="1">
    <citation type="submission" date="2021-08" db="EMBL/GenBank/DDBJ databases">
        <title>Thermococcus onnuriiensis IOH2.</title>
        <authorList>
            <person name="Park Y.-J."/>
        </authorList>
    </citation>
    <scope>NUCLEOTIDE SEQUENCE [LARGE SCALE GENOMIC DNA]</scope>
    <source>
        <strain evidence="2 3">IOH2</strain>
    </source>
</reference>
<keyword evidence="3" id="KW-1185">Reference proteome</keyword>
<dbReference type="RefSeq" id="WP_251949499.1">
    <property type="nucleotide sequence ID" value="NZ_CP080572.1"/>
</dbReference>
<dbReference type="KEGG" id="thei:K1720_01665"/>
<name>A0A9E7MA67_9EURY</name>
<evidence type="ECO:0000313" key="2">
    <source>
        <dbReference type="EMBL" id="USH00210.1"/>
    </source>
</evidence>
<keyword evidence="1" id="KW-0472">Membrane</keyword>
<keyword evidence="1" id="KW-0812">Transmembrane</keyword>
<evidence type="ECO:0000256" key="1">
    <source>
        <dbReference type="SAM" id="Phobius"/>
    </source>
</evidence>
<dbReference type="EMBL" id="CP080572">
    <property type="protein sequence ID" value="USH00210.1"/>
    <property type="molecule type" value="Genomic_DNA"/>
</dbReference>
<keyword evidence="1" id="KW-1133">Transmembrane helix</keyword>
<feature type="transmembrane region" description="Helical" evidence="1">
    <location>
        <begin position="7"/>
        <end position="26"/>
    </location>
</feature>
<sequence>MVKLKKLEIVFIVLSFLSLALLYYIGTEKITAITPNEGEKEDIIQFIGLCVYSKGDFSVLYNGTKTIIIHKNLEPNKVYRVMGKTIDSSKSTIDVFDVIEVSPELLPLETLNGTFWKGSACYLLLPERIRLNKCLNVSKGETVKVDGLFYGKKFYVVRYVQEGFLTRPENNMPFVIKGVVLDNRNPSTIWNGSEEIKVYLPYKTELKIGDIVEITGIAKLYSTLTLYVEDNSDIKFLGRTNITEIGKENIGDIAYGMCQITKSARYLKLNCTSLKLYGFSAKFGDIIEFKAIRRKNSLYCIECRVKIPREKLSNSICHPLSNIPSKIHGRVTWIKRYANGFSIANITNEKCWILLKLPKSLGVSLHENLTITAFGFHSTYRGMPAFEIPSGDELCLEKYS</sequence>
<organism evidence="2 3">
    <name type="scientific">Thermococcus argininiproducens</name>
    <dbReference type="NCBI Taxonomy" id="2866384"/>
    <lineage>
        <taxon>Archaea</taxon>
        <taxon>Methanobacteriati</taxon>
        <taxon>Methanobacteriota</taxon>
        <taxon>Thermococci</taxon>
        <taxon>Thermococcales</taxon>
        <taxon>Thermococcaceae</taxon>
        <taxon>Thermococcus</taxon>
    </lineage>
</organism>
<dbReference type="Proteomes" id="UP001056425">
    <property type="component" value="Chromosome"/>
</dbReference>
<evidence type="ECO:0000313" key="3">
    <source>
        <dbReference type="Proteomes" id="UP001056425"/>
    </source>
</evidence>
<accession>A0A9E7MA67</accession>
<gene>
    <name evidence="2" type="ORF">K1720_01665</name>
</gene>
<dbReference type="GeneID" id="72777010"/>
<proteinExistence type="predicted"/>
<dbReference type="AlphaFoldDB" id="A0A9E7MA67"/>
<protein>
    <submittedName>
        <fullName evidence="2">Uncharacterized protein</fullName>
    </submittedName>
</protein>